<keyword evidence="8" id="KW-0446">Lipid-binding</keyword>
<keyword evidence="9" id="KW-0472">Membrane</keyword>
<dbReference type="GO" id="GO:0006886">
    <property type="term" value="P:intracellular protein transport"/>
    <property type="evidence" value="ECO:0007669"/>
    <property type="project" value="InterPro"/>
</dbReference>
<keyword evidence="14" id="KW-1185">Reference proteome</keyword>
<dbReference type="PROSITE" id="PS50195">
    <property type="entry name" value="PX"/>
    <property type="match status" value="1"/>
</dbReference>
<dbReference type="EMBL" id="JAFNEN010000986">
    <property type="protein sequence ID" value="KAG8175549.1"/>
    <property type="molecule type" value="Genomic_DNA"/>
</dbReference>
<evidence type="ECO:0000256" key="11">
    <source>
        <dbReference type="SAM" id="MobiDB-lite"/>
    </source>
</evidence>
<name>A0AAV6TV19_9ARAC</name>
<dbReference type="Gene3D" id="3.30.1520.10">
    <property type="entry name" value="Phox-like domain"/>
    <property type="match status" value="1"/>
</dbReference>
<organism evidence="13 14">
    <name type="scientific">Oedothorax gibbosus</name>
    <dbReference type="NCBI Taxonomy" id="931172"/>
    <lineage>
        <taxon>Eukaryota</taxon>
        <taxon>Metazoa</taxon>
        <taxon>Ecdysozoa</taxon>
        <taxon>Arthropoda</taxon>
        <taxon>Chelicerata</taxon>
        <taxon>Arachnida</taxon>
        <taxon>Araneae</taxon>
        <taxon>Araneomorphae</taxon>
        <taxon>Entelegynae</taxon>
        <taxon>Araneoidea</taxon>
        <taxon>Linyphiidae</taxon>
        <taxon>Erigoninae</taxon>
        <taxon>Oedothorax</taxon>
    </lineage>
</organism>
<evidence type="ECO:0000313" key="14">
    <source>
        <dbReference type="Proteomes" id="UP000827092"/>
    </source>
</evidence>
<dbReference type="SUPFAM" id="SSF64268">
    <property type="entry name" value="PX domain"/>
    <property type="match status" value="1"/>
</dbReference>
<dbReference type="PANTHER" id="PTHR46209">
    <property type="entry name" value="PX DOMAIN-CONTAINING PROTEIN"/>
    <property type="match status" value="1"/>
</dbReference>
<evidence type="ECO:0000256" key="5">
    <source>
        <dbReference type="ARBA" id="ARBA00022490"/>
    </source>
</evidence>
<keyword evidence="4" id="KW-0813">Transport</keyword>
<evidence type="ECO:0000259" key="12">
    <source>
        <dbReference type="PROSITE" id="PS50195"/>
    </source>
</evidence>
<dbReference type="InterPro" id="IPR001683">
    <property type="entry name" value="PX_dom"/>
</dbReference>
<evidence type="ECO:0000256" key="8">
    <source>
        <dbReference type="ARBA" id="ARBA00023121"/>
    </source>
</evidence>
<dbReference type="InterPro" id="IPR036871">
    <property type="entry name" value="PX_dom_sf"/>
</dbReference>
<dbReference type="GO" id="GO:0005768">
    <property type="term" value="C:endosome"/>
    <property type="evidence" value="ECO:0007669"/>
    <property type="project" value="UniProtKB-SubCell"/>
</dbReference>
<dbReference type="Pfam" id="PF00787">
    <property type="entry name" value="PX"/>
    <property type="match status" value="1"/>
</dbReference>
<dbReference type="InterPro" id="IPR043544">
    <property type="entry name" value="SNX10/11"/>
</dbReference>
<proteinExistence type="inferred from homology"/>
<protein>
    <recommendedName>
        <fullName evidence="12">PX domain-containing protein</fullName>
    </recommendedName>
</protein>
<evidence type="ECO:0000256" key="1">
    <source>
        <dbReference type="ARBA" id="ARBA00004177"/>
    </source>
</evidence>
<feature type="region of interest" description="Disordered" evidence="11">
    <location>
        <begin position="157"/>
        <end position="209"/>
    </location>
</feature>
<sequence length="265" mass="29927">MLEPIDGANDQNFIKINISSRIEPYASYVTYEIKIETNDPSFSFQESTVNRRYSDFHTLHSILAKQFVFTKPPSLPPKAPFKRTFDLDFVEKRRKALEEFLAKMLSKKIYLASRAFHLFLQTNYTMSEIQNMVENNIPETSANGEVVIHKSLSPLKDETINQDNFNNSEETEKTGSSSNKKRPRTSPLSQPYGPYNAAEGPPATQKNPCTQYKRGPVHSSATPHAQVTQVCELLTTNLTSMRLLSRVGQPMLPQIAEMGRSGYAA</sequence>
<dbReference type="AlphaFoldDB" id="A0AAV6TV19"/>
<feature type="domain" description="PX" evidence="12">
    <location>
        <begin position="9"/>
        <end position="126"/>
    </location>
</feature>
<keyword evidence="6" id="KW-0967">Endosome</keyword>
<keyword evidence="5" id="KW-0963">Cytoplasm</keyword>
<evidence type="ECO:0000256" key="4">
    <source>
        <dbReference type="ARBA" id="ARBA00022448"/>
    </source>
</evidence>
<gene>
    <name evidence="13" type="ORF">JTE90_006854</name>
</gene>
<comment type="similarity">
    <text evidence="3">Belongs to the sorting nexin family.</text>
</comment>
<comment type="subcellular location">
    <subcellularLocation>
        <location evidence="2">Cytoplasm</location>
    </subcellularLocation>
    <subcellularLocation>
        <location evidence="10">Endomembrane system</location>
        <topology evidence="10">Peripheral membrane protein</topology>
        <orientation evidence="10">Cytoplasmic side</orientation>
    </subcellularLocation>
    <subcellularLocation>
        <location evidence="1">Endosome</location>
    </subcellularLocation>
</comment>
<evidence type="ECO:0000256" key="10">
    <source>
        <dbReference type="ARBA" id="ARBA00029433"/>
    </source>
</evidence>
<evidence type="ECO:0000256" key="3">
    <source>
        <dbReference type="ARBA" id="ARBA00010883"/>
    </source>
</evidence>
<feature type="compositionally biased region" description="Polar residues" evidence="11">
    <location>
        <begin position="161"/>
        <end position="178"/>
    </location>
</feature>
<evidence type="ECO:0000256" key="7">
    <source>
        <dbReference type="ARBA" id="ARBA00022927"/>
    </source>
</evidence>
<dbReference type="PANTHER" id="PTHR46209:SF3">
    <property type="entry name" value="PX DOMAIN-CONTAINING PROTEIN"/>
    <property type="match status" value="1"/>
</dbReference>
<dbReference type="Proteomes" id="UP000827092">
    <property type="component" value="Unassembled WGS sequence"/>
</dbReference>
<dbReference type="GO" id="GO:0016050">
    <property type="term" value="P:vesicle organization"/>
    <property type="evidence" value="ECO:0007669"/>
    <property type="project" value="TreeGrafter"/>
</dbReference>
<accession>A0AAV6TV19</accession>
<evidence type="ECO:0000313" key="13">
    <source>
        <dbReference type="EMBL" id="KAG8175549.1"/>
    </source>
</evidence>
<evidence type="ECO:0000256" key="2">
    <source>
        <dbReference type="ARBA" id="ARBA00004496"/>
    </source>
</evidence>
<reference evidence="13 14" key="1">
    <citation type="journal article" date="2022" name="Nat. Ecol. Evol.">
        <title>A masculinizing supergene underlies an exaggerated male reproductive morph in a spider.</title>
        <authorList>
            <person name="Hendrickx F."/>
            <person name="De Corte Z."/>
            <person name="Sonet G."/>
            <person name="Van Belleghem S.M."/>
            <person name="Kostlbacher S."/>
            <person name="Vangestel C."/>
        </authorList>
    </citation>
    <scope>NUCLEOTIDE SEQUENCE [LARGE SCALE GENOMIC DNA]</scope>
    <source>
        <strain evidence="13">W744_W776</strain>
    </source>
</reference>
<dbReference type="GO" id="GO:1901981">
    <property type="term" value="F:phosphatidylinositol phosphate binding"/>
    <property type="evidence" value="ECO:0007669"/>
    <property type="project" value="TreeGrafter"/>
</dbReference>
<keyword evidence="7" id="KW-0653">Protein transport</keyword>
<dbReference type="SMART" id="SM00312">
    <property type="entry name" value="PX"/>
    <property type="match status" value="1"/>
</dbReference>
<evidence type="ECO:0000256" key="9">
    <source>
        <dbReference type="ARBA" id="ARBA00023136"/>
    </source>
</evidence>
<evidence type="ECO:0000256" key="6">
    <source>
        <dbReference type="ARBA" id="ARBA00022753"/>
    </source>
</evidence>
<comment type="caution">
    <text evidence="13">The sequence shown here is derived from an EMBL/GenBank/DDBJ whole genome shotgun (WGS) entry which is preliminary data.</text>
</comment>